<feature type="domain" description="PASTA" evidence="3">
    <location>
        <begin position="223"/>
        <end position="283"/>
    </location>
</feature>
<keyword evidence="2" id="KW-1133">Transmembrane helix</keyword>
<gene>
    <name evidence="4" type="ORF">ACFSHS_17440</name>
</gene>
<evidence type="ECO:0000313" key="4">
    <source>
        <dbReference type="EMBL" id="MFD2093346.1"/>
    </source>
</evidence>
<protein>
    <submittedName>
        <fullName evidence="4">PASTA domain-containing protein</fullName>
    </submittedName>
</protein>
<dbReference type="SMART" id="SM00740">
    <property type="entry name" value="PASTA"/>
    <property type="match status" value="2"/>
</dbReference>
<evidence type="ECO:0000313" key="5">
    <source>
        <dbReference type="Proteomes" id="UP001597402"/>
    </source>
</evidence>
<dbReference type="CDD" id="cd06577">
    <property type="entry name" value="PASTA_pknB"/>
    <property type="match status" value="2"/>
</dbReference>
<proteinExistence type="predicted"/>
<organism evidence="4 5">
    <name type="scientific">Blastococcus deserti</name>
    <dbReference type="NCBI Taxonomy" id="2259033"/>
    <lineage>
        <taxon>Bacteria</taxon>
        <taxon>Bacillati</taxon>
        <taxon>Actinomycetota</taxon>
        <taxon>Actinomycetes</taxon>
        <taxon>Geodermatophilales</taxon>
        <taxon>Geodermatophilaceae</taxon>
        <taxon>Blastococcus</taxon>
    </lineage>
</organism>
<feature type="transmembrane region" description="Helical" evidence="2">
    <location>
        <begin position="123"/>
        <end position="143"/>
    </location>
</feature>
<evidence type="ECO:0000256" key="1">
    <source>
        <dbReference type="SAM" id="MobiDB-lite"/>
    </source>
</evidence>
<dbReference type="PROSITE" id="PS51178">
    <property type="entry name" value="PASTA"/>
    <property type="match status" value="1"/>
</dbReference>
<feature type="transmembrane region" description="Helical" evidence="2">
    <location>
        <begin position="98"/>
        <end position="117"/>
    </location>
</feature>
<dbReference type="Proteomes" id="UP001597402">
    <property type="component" value="Unassembled WGS sequence"/>
</dbReference>
<dbReference type="InterPro" id="IPR005543">
    <property type="entry name" value="PASTA_dom"/>
</dbReference>
<keyword evidence="2" id="KW-0472">Membrane</keyword>
<accession>A0ABW4XD42</accession>
<comment type="caution">
    <text evidence="4">The sequence shown here is derived from an EMBL/GenBank/DDBJ whole genome shotgun (WGS) entry which is preliminary data.</text>
</comment>
<name>A0ABW4XD42_9ACTN</name>
<reference evidence="5" key="1">
    <citation type="journal article" date="2019" name="Int. J. Syst. Evol. Microbiol.">
        <title>The Global Catalogue of Microorganisms (GCM) 10K type strain sequencing project: providing services to taxonomists for standard genome sequencing and annotation.</title>
        <authorList>
            <consortium name="The Broad Institute Genomics Platform"/>
            <consortium name="The Broad Institute Genome Sequencing Center for Infectious Disease"/>
            <person name="Wu L."/>
            <person name="Ma J."/>
        </authorList>
    </citation>
    <scope>NUCLEOTIDE SEQUENCE [LARGE SCALE GENOMIC DNA]</scope>
    <source>
        <strain evidence="5">JCM 3338</strain>
    </source>
</reference>
<sequence>MGSAIVHQILAAEEAPGSATFLQGADRIWLLGLAVAFLLAAGYVITRGRQSLQSRRGLESGSASPGEGKSGTSRTNRRRARTRQSEAGEEDKTLVRSWIAISLVGGLVIFMAASFWIDDPTLRSALVGGFVANTGAAVAFYFASKSSEEARRDILTASTAASTTVPDLKGMYAENVYRLMAASVLRLETDRPTPHPRAQVVDQRPGAGTSAVPQTMVFVTFAGPVPDLHDMTSRDAQTSLARANLEFDPDPDNPGAEMRVVDQHPKADDPVPSDRKVTVTFALPSKNGPQT</sequence>
<dbReference type="Pfam" id="PF03793">
    <property type="entry name" value="PASTA"/>
    <property type="match status" value="1"/>
</dbReference>
<keyword evidence="2" id="KW-0812">Transmembrane</keyword>
<dbReference type="RefSeq" id="WP_376878803.1">
    <property type="nucleotide sequence ID" value="NZ_JBHUHP010000017.1"/>
</dbReference>
<feature type="transmembrane region" description="Helical" evidence="2">
    <location>
        <begin position="28"/>
        <end position="46"/>
    </location>
</feature>
<evidence type="ECO:0000259" key="3">
    <source>
        <dbReference type="PROSITE" id="PS51178"/>
    </source>
</evidence>
<feature type="region of interest" description="Disordered" evidence="1">
    <location>
        <begin position="246"/>
        <end position="291"/>
    </location>
</feature>
<keyword evidence="5" id="KW-1185">Reference proteome</keyword>
<evidence type="ECO:0000256" key="2">
    <source>
        <dbReference type="SAM" id="Phobius"/>
    </source>
</evidence>
<feature type="compositionally biased region" description="Basic and acidic residues" evidence="1">
    <location>
        <begin position="259"/>
        <end position="277"/>
    </location>
</feature>
<feature type="region of interest" description="Disordered" evidence="1">
    <location>
        <begin position="55"/>
        <end position="88"/>
    </location>
</feature>
<dbReference type="EMBL" id="JBHUHP010000017">
    <property type="protein sequence ID" value="MFD2093346.1"/>
    <property type="molecule type" value="Genomic_DNA"/>
</dbReference>
<dbReference type="Gene3D" id="3.30.10.20">
    <property type="match status" value="1"/>
</dbReference>